<evidence type="ECO:0000313" key="1">
    <source>
        <dbReference type="Ensembl" id="ENSCINP00000015327.3"/>
    </source>
</evidence>
<dbReference type="AlphaFoldDB" id="F6YIG0"/>
<name>F6YIG0_CIOIN</name>
<dbReference type="GO" id="GO:0008080">
    <property type="term" value="F:N-acetyltransferase activity"/>
    <property type="evidence" value="ECO:0000318"/>
    <property type="project" value="GO_Central"/>
</dbReference>
<dbReference type="EMBL" id="EAAA01001388">
    <property type="status" value="NOT_ANNOTATED_CDS"/>
    <property type="molecule type" value="Genomic_DNA"/>
</dbReference>
<dbReference type="GeneID" id="100176282"/>
<accession>F6YIG0</accession>
<dbReference type="OrthoDB" id="10678656at2759"/>
<dbReference type="Gene3D" id="3.40.630.30">
    <property type="match status" value="1"/>
</dbReference>
<evidence type="ECO:0008006" key="3">
    <source>
        <dbReference type="Google" id="ProtNLM"/>
    </source>
</evidence>
<organism evidence="1 2">
    <name type="scientific">Ciona intestinalis</name>
    <name type="common">Transparent sea squirt</name>
    <name type="synonym">Ascidia intestinalis</name>
    <dbReference type="NCBI Taxonomy" id="7719"/>
    <lineage>
        <taxon>Eukaryota</taxon>
        <taxon>Metazoa</taxon>
        <taxon>Chordata</taxon>
        <taxon>Tunicata</taxon>
        <taxon>Ascidiacea</taxon>
        <taxon>Phlebobranchia</taxon>
        <taxon>Cionidae</taxon>
        <taxon>Ciona</taxon>
    </lineage>
</organism>
<keyword evidence="2" id="KW-1185">Reference proteome</keyword>
<dbReference type="InParanoid" id="F6YIG0"/>
<dbReference type="RefSeq" id="XP_002127513.2">
    <property type="nucleotide sequence ID" value="XM_002127477.3"/>
</dbReference>
<reference evidence="1" key="4">
    <citation type="submission" date="2025-09" db="UniProtKB">
        <authorList>
            <consortium name="Ensembl"/>
        </authorList>
    </citation>
    <scope>IDENTIFICATION</scope>
</reference>
<dbReference type="Proteomes" id="UP000008144">
    <property type="component" value="Chromosome 2"/>
</dbReference>
<evidence type="ECO:0000313" key="2">
    <source>
        <dbReference type="Proteomes" id="UP000008144"/>
    </source>
</evidence>
<dbReference type="Ensembl" id="ENSCINT00000015327.3">
    <property type="protein sequence ID" value="ENSCINP00000015327.3"/>
    <property type="gene ID" value="ENSCING00000007468.3"/>
</dbReference>
<dbReference type="OMA" id="PINRELC"/>
<reference evidence="2" key="1">
    <citation type="journal article" date="2002" name="Science">
        <title>The draft genome of Ciona intestinalis: insights into chordate and vertebrate origins.</title>
        <authorList>
            <person name="Dehal P."/>
            <person name="Satou Y."/>
            <person name="Campbell R.K."/>
            <person name="Chapman J."/>
            <person name="Degnan B."/>
            <person name="De Tomaso A."/>
            <person name="Davidson B."/>
            <person name="Di Gregorio A."/>
            <person name="Gelpke M."/>
            <person name="Goodstein D.M."/>
            <person name="Harafuji N."/>
            <person name="Hastings K.E."/>
            <person name="Ho I."/>
            <person name="Hotta K."/>
            <person name="Huang W."/>
            <person name="Kawashima T."/>
            <person name="Lemaire P."/>
            <person name="Martinez D."/>
            <person name="Meinertzhagen I.A."/>
            <person name="Necula S."/>
            <person name="Nonaka M."/>
            <person name="Putnam N."/>
            <person name="Rash S."/>
            <person name="Saiga H."/>
            <person name="Satake M."/>
            <person name="Terry A."/>
            <person name="Yamada L."/>
            <person name="Wang H.G."/>
            <person name="Awazu S."/>
            <person name="Azumi K."/>
            <person name="Boore J."/>
            <person name="Branno M."/>
            <person name="Chin-Bow S."/>
            <person name="DeSantis R."/>
            <person name="Doyle S."/>
            <person name="Francino P."/>
            <person name="Keys D.N."/>
            <person name="Haga S."/>
            <person name="Hayashi H."/>
            <person name="Hino K."/>
            <person name="Imai K.S."/>
            <person name="Inaba K."/>
            <person name="Kano S."/>
            <person name="Kobayashi K."/>
            <person name="Kobayashi M."/>
            <person name="Lee B.I."/>
            <person name="Makabe K.W."/>
            <person name="Manohar C."/>
            <person name="Matassi G."/>
            <person name="Medina M."/>
            <person name="Mochizuki Y."/>
            <person name="Mount S."/>
            <person name="Morishita T."/>
            <person name="Miura S."/>
            <person name="Nakayama A."/>
            <person name="Nishizaka S."/>
            <person name="Nomoto H."/>
            <person name="Ohta F."/>
            <person name="Oishi K."/>
            <person name="Rigoutsos I."/>
            <person name="Sano M."/>
            <person name="Sasaki A."/>
            <person name="Sasakura Y."/>
            <person name="Shoguchi E."/>
            <person name="Shin-i T."/>
            <person name="Spagnuolo A."/>
            <person name="Stainier D."/>
            <person name="Suzuki M.M."/>
            <person name="Tassy O."/>
            <person name="Takatori N."/>
            <person name="Tokuoka M."/>
            <person name="Yagi K."/>
            <person name="Yoshizaki F."/>
            <person name="Wada S."/>
            <person name="Zhang C."/>
            <person name="Hyatt P.D."/>
            <person name="Larimer F."/>
            <person name="Detter C."/>
            <person name="Doggett N."/>
            <person name="Glavina T."/>
            <person name="Hawkins T."/>
            <person name="Richardson P."/>
            <person name="Lucas S."/>
            <person name="Kohara Y."/>
            <person name="Levine M."/>
            <person name="Satoh N."/>
            <person name="Rokhsar D.S."/>
        </authorList>
    </citation>
    <scope>NUCLEOTIDE SEQUENCE [LARGE SCALE GENOMIC DNA]</scope>
</reference>
<protein>
    <recommendedName>
        <fullName evidence="3">N-acetyltransferase domain-containing protein</fullName>
    </recommendedName>
</protein>
<sequence length="223" mass="25181">MSIKVIYRNLNRKDAKAVARLACLELCHTDPLYKYMCMTEADILPFFRVYIKTIISHKLSIGAFDRKTGRLYGFVLCSHANKQLHRDVIDGLNPIKLNRILRIMDKVKDLGKGSEEAELFESSVLVELAVSERCLSDTPVDRELCLRVHQKARNLGKAVLSVATAFDSQALLRLGNGRVLKSISYKTYKDKDGTSPFKEMPEPDVNIEFWVLSDVGFGKPSSL</sequence>
<accession>A0A1W2WF59</accession>
<reference evidence="1" key="2">
    <citation type="journal article" date="2008" name="Genome Biol.">
        <title>Improved genome assembly and evidence-based global gene model set for the chordate Ciona intestinalis: new insight into intron and operon populations.</title>
        <authorList>
            <person name="Satou Y."/>
            <person name="Mineta K."/>
            <person name="Ogasawara M."/>
            <person name="Sasakura Y."/>
            <person name="Shoguchi E."/>
            <person name="Ueno K."/>
            <person name="Yamada L."/>
            <person name="Matsumoto J."/>
            <person name="Wasserscheid J."/>
            <person name="Dewar K."/>
            <person name="Wiley G.B."/>
            <person name="Macmil S.L."/>
            <person name="Roe B.A."/>
            <person name="Zeller R.W."/>
            <person name="Hastings K.E."/>
            <person name="Lemaire P."/>
            <person name="Lindquist E."/>
            <person name="Endo T."/>
            <person name="Hotta K."/>
            <person name="Inaba K."/>
        </authorList>
    </citation>
    <scope>NUCLEOTIDE SEQUENCE [LARGE SCALE GENOMIC DNA]</scope>
    <source>
        <strain evidence="1">wild type</strain>
    </source>
</reference>
<dbReference type="KEGG" id="cin:100176282"/>
<dbReference type="GeneTree" id="ENSGT00390000010351"/>
<proteinExistence type="predicted"/>
<reference evidence="1" key="3">
    <citation type="submission" date="2025-08" db="UniProtKB">
        <authorList>
            <consortium name="Ensembl"/>
        </authorList>
    </citation>
    <scope>IDENTIFICATION</scope>
</reference>
<dbReference type="HOGENOM" id="CLU_1239759_0_0_1"/>